<reference evidence="2 3" key="1">
    <citation type="submission" date="2021-06" db="EMBL/GenBank/DDBJ databases">
        <title>Caerostris extrusa draft genome.</title>
        <authorList>
            <person name="Kono N."/>
            <person name="Arakawa K."/>
        </authorList>
    </citation>
    <scope>NUCLEOTIDE SEQUENCE [LARGE SCALE GENOMIC DNA]</scope>
</reference>
<keyword evidence="3" id="KW-1185">Reference proteome</keyword>
<feature type="compositionally biased region" description="Basic and acidic residues" evidence="1">
    <location>
        <begin position="1"/>
        <end position="16"/>
    </location>
</feature>
<evidence type="ECO:0000313" key="2">
    <source>
        <dbReference type="EMBL" id="GIY70241.1"/>
    </source>
</evidence>
<evidence type="ECO:0000313" key="3">
    <source>
        <dbReference type="Proteomes" id="UP001054945"/>
    </source>
</evidence>
<feature type="region of interest" description="Disordered" evidence="1">
    <location>
        <begin position="1"/>
        <end position="20"/>
    </location>
</feature>
<accession>A0AAV4VJB7</accession>
<dbReference type="EMBL" id="BPLR01014639">
    <property type="protein sequence ID" value="GIY70241.1"/>
    <property type="molecule type" value="Genomic_DNA"/>
</dbReference>
<dbReference type="AlphaFoldDB" id="A0AAV4VJB7"/>
<protein>
    <submittedName>
        <fullName evidence="2">Uncharacterized protein</fullName>
    </submittedName>
</protein>
<proteinExistence type="predicted"/>
<comment type="caution">
    <text evidence="2">The sequence shown here is derived from an EMBL/GenBank/DDBJ whole genome shotgun (WGS) entry which is preliminary data.</text>
</comment>
<dbReference type="Proteomes" id="UP001054945">
    <property type="component" value="Unassembled WGS sequence"/>
</dbReference>
<sequence length="177" mass="19496">MYGPAKEESSGSRKTEQAAFSKKTCARPKKKCSNDFIYACVKRDPLSSACMIQAVVGVCGRSQVKQDILQRVEDHPNTLREFSHAPLDCLASATGQKISPLPCTESASLGYLLIMRHVSSLHIGFLQQLAAQPDFSAHLLSTDESPLLVKASLLRTTFMCRDTHSRAYQKCLSWDCG</sequence>
<name>A0AAV4VJB7_CAEEX</name>
<organism evidence="2 3">
    <name type="scientific">Caerostris extrusa</name>
    <name type="common">Bark spider</name>
    <name type="synonym">Caerostris bankana</name>
    <dbReference type="NCBI Taxonomy" id="172846"/>
    <lineage>
        <taxon>Eukaryota</taxon>
        <taxon>Metazoa</taxon>
        <taxon>Ecdysozoa</taxon>
        <taxon>Arthropoda</taxon>
        <taxon>Chelicerata</taxon>
        <taxon>Arachnida</taxon>
        <taxon>Araneae</taxon>
        <taxon>Araneomorphae</taxon>
        <taxon>Entelegynae</taxon>
        <taxon>Araneoidea</taxon>
        <taxon>Araneidae</taxon>
        <taxon>Caerostris</taxon>
    </lineage>
</organism>
<gene>
    <name evidence="2" type="ORF">CEXT_244581</name>
</gene>
<evidence type="ECO:0000256" key="1">
    <source>
        <dbReference type="SAM" id="MobiDB-lite"/>
    </source>
</evidence>